<feature type="region of interest" description="Disordered" evidence="1">
    <location>
        <begin position="167"/>
        <end position="199"/>
    </location>
</feature>
<dbReference type="PANTHER" id="PTHR37241:SF1">
    <property type="entry name" value="NEUROFILAMENT HEAVY PROTEIN"/>
    <property type="match status" value="1"/>
</dbReference>
<name>A0A6A6L7R7_HEVBR</name>
<sequence>MDKSESSHIIGEGENGDEFYEKIEAPKFVDLTAPDPTAPAMIATGSACESVVTKSMKKKWTLKQSTKILFFGSWLQEVPMYVFEKHCIERIQGEFTKLFSDYNSGVSSLIAVAEHIPTPFLCSSTQLKCPRTVPAKPSRSRVSRIALISSISKRIVDPKVKVKPLCKQSATPNAKTKQSSSIAKALTTPRTKKQLANPDAFRSVKNPKITSIAVPKNRVVAKTLIFIHLRSR</sequence>
<keyword evidence="3" id="KW-1185">Reference proteome</keyword>
<dbReference type="PANTHER" id="PTHR37241">
    <property type="entry name" value="NEUROFILAMENT HEAVY PROTEIN"/>
    <property type="match status" value="1"/>
</dbReference>
<proteinExistence type="predicted"/>
<feature type="compositionally biased region" description="Polar residues" evidence="1">
    <location>
        <begin position="168"/>
        <end position="182"/>
    </location>
</feature>
<dbReference type="EMBL" id="JAAGAX010000013">
    <property type="protein sequence ID" value="KAF2296485.1"/>
    <property type="molecule type" value="Genomic_DNA"/>
</dbReference>
<protein>
    <submittedName>
        <fullName evidence="2">Uncharacterized protein</fullName>
    </submittedName>
</protein>
<evidence type="ECO:0000256" key="1">
    <source>
        <dbReference type="SAM" id="MobiDB-lite"/>
    </source>
</evidence>
<gene>
    <name evidence="2" type="ORF">GH714_040443</name>
</gene>
<evidence type="ECO:0000313" key="2">
    <source>
        <dbReference type="EMBL" id="KAF2296485.1"/>
    </source>
</evidence>
<comment type="caution">
    <text evidence="2">The sequence shown here is derived from an EMBL/GenBank/DDBJ whole genome shotgun (WGS) entry which is preliminary data.</text>
</comment>
<evidence type="ECO:0000313" key="3">
    <source>
        <dbReference type="Proteomes" id="UP000467840"/>
    </source>
</evidence>
<accession>A0A6A6L7R7</accession>
<organism evidence="2 3">
    <name type="scientific">Hevea brasiliensis</name>
    <name type="common">Para rubber tree</name>
    <name type="synonym">Siphonia brasiliensis</name>
    <dbReference type="NCBI Taxonomy" id="3981"/>
    <lineage>
        <taxon>Eukaryota</taxon>
        <taxon>Viridiplantae</taxon>
        <taxon>Streptophyta</taxon>
        <taxon>Embryophyta</taxon>
        <taxon>Tracheophyta</taxon>
        <taxon>Spermatophyta</taxon>
        <taxon>Magnoliopsida</taxon>
        <taxon>eudicotyledons</taxon>
        <taxon>Gunneridae</taxon>
        <taxon>Pentapetalae</taxon>
        <taxon>rosids</taxon>
        <taxon>fabids</taxon>
        <taxon>Malpighiales</taxon>
        <taxon>Euphorbiaceae</taxon>
        <taxon>Crotonoideae</taxon>
        <taxon>Micrandreae</taxon>
        <taxon>Hevea</taxon>
    </lineage>
</organism>
<dbReference type="AlphaFoldDB" id="A0A6A6L7R7"/>
<reference evidence="2 3" key="1">
    <citation type="journal article" date="2020" name="Mol. Plant">
        <title>The Chromosome-Based Rubber Tree Genome Provides New Insights into Spurge Genome Evolution and Rubber Biosynthesis.</title>
        <authorList>
            <person name="Liu J."/>
            <person name="Shi C."/>
            <person name="Shi C.C."/>
            <person name="Li W."/>
            <person name="Zhang Q.J."/>
            <person name="Zhang Y."/>
            <person name="Li K."/>
            <person name="Lu H.F."/>
            <person name="Shi C."/>
            <person name="Zhu S.T."/>
            <person name="Xiao Z.Y."/>
            <person name="Nan H."/>
            <person name="Yue Y."/>
            <person name="Zhu X.G."/>
            <person name="Wu Y."/>
            <person name="Hong X.N."/>
            <person name="Fan G.Y."/>
            <person name="Tong Y."/>
            <person name="Zhang D."/>
            <person name="Mao C.L."/>
            <person name="Liu Y.L."/>
            <person name="Hao S.J."/>
            <person name="Liu W.Q."/>
            <person name="Lv M.Q."/>
            <person name="Zhang H.B."/>
            <person name="Liu Y."/>
            <person name="Hu-Tang G.R."/>
            <person name="Wang J.P."/>
            <person name="Wang J.H."/>
            <person name="Sun Y.H."/>
            <person name="Ni S.B."/>
            <person name="Chen W.B."/>
            <person name="Zhang X.C."/>
            <person name="Jiao Y.N."/>
            <person name="Eichler E.E."/>
            <person name="Li G.H."/>
            <person name="Liu X."/>
            <person name="Gao L.Z."/>
        </authorList>
    </citation>
    <scope>NUCLEOTIDE SEQUENCE [LARGE SCALE GENOMIC DNA]</scope>
    <source>
        <strain evidence="3">cv. GT1</strain>
        <tissue evidence="2">Leaf</tissue>
    </source>
</reference>
<dbReference type="Proteomes" id="UP000467840">
    <property type="component" value="Chromosome 7"/>
</dbReference>